<evidence type="ECO:0000256" key="1">
    <source>
        <dbReference type="ARBA" id="ARBA00006206"/>
    </source>
</evidence>
<sequence>MIVEVEHQRHGVDLIKIDNDETKIIFTNYGAGIVSWKYHDNNIVLGNVVEADEFYFDNPFKFGASIGRYSGRIKDATFKLNGQQYQLEQNDQPHHIHGGKQGLDSKLFDYEIFNEISQIRVVFTTTLQSQEDNFPGDIEVKITHTYDANHQWSIDYEAVATEDTLFNPTNHVYFNLNRDNNVVDNHRLYSEHLNMHLLDDQNIVTDEVLELHDIFSDNKIKLSDIFTSDHPKLQQQMAQYGGLDHPFTVGNDKLFVENHEFSLEVDTDMPNIVMFTFNQPEAWQSDFNIYKAHSGFTLEAQFMPNDINIDGDKALSILKAGEPFHSKTSYRIHEYAVTGNDN</sequence>
<dbReference type="Gene3D" id="2.70.98.10">
    <property type="match status" value="1"/>
</dbReference>
<dbReference type="SUPFAM" id="SSF74650">
    <property type="entry name" value="Galactose mutarotase-like"/>
    <property type="match status" value="1"/>
</dbReference>
<keyword evidence="4" id="KW-0119">Carbohydrate metabolism</keyword>
<dbReference type="PATRIC" id="fig|911238.3.peg.749"/>
<comment type="similarity">
    <text evidence="1">Belongs to the aldose epimerase family.</text>
</comment>
<dbReference type="AlphaFoldDB" id="G5JHH5"/>
<evidence type="ECO:0000256" key="4">
    <source>
        <dbReference type="ARBA" id="ARBA00023277"/>
    </source>
</evidence>
<dbReference type="OrthoDB" id="9779408at2"/>
<dbReference type="PANTHER" id="PTHR10091:SF0">
    <property type="entry name" value="GALACTOSE MUTAROTASE"/>
    <property type="match status" value="1"/>
</dbReference>
<evidence type="ECO:0000256" key="6">
    <source>
        <dbReference type="ARBA" id="ARBA00033373"/>
    </source>
</evidence>
<proteinExistence type="inferred from homology"/>
<evidence type="ECO:0000256" key="2">
    <source>
        <dbReference type="ARBA" id="ARBA00014165"/>
    </source>
</evidence>
<dbReference type="InterPro" id="IPR047215">
    <property type="entry name" value="Galactose_mutarotase-like"/>
</dbReference>
<dbReference type="GO" id="GO:0033499">
    <property type="term" value="P:galactose catabolic process via UDP-galactose, Leloir pathway"/>
    <property type="evidence" value="ECO:0007669"/>
    <property type="project" value="TreeGrafter"/>
</dbReference>
<reference evidence="7 8" key="1">
    <citation type="journal article" date="2012" name="BMC Genomics">
        <title>Comparative genomic analysis of the genus Staphylococcus including Staphylococcus aureus and its newly described sister species Staphylococcus simiae.</title>
        <authorList>
            <person name="Suzuki H."/>
            <person name="Lefebure T."/>
            <person name="Pavinski Bitar P."/>
            <person name="Stanhope M.J."/>
        </authorList>
    </citation>
    <scope>NUCLEOTIDE SEQUENCE [LARGE SCALE GENOMIC DNA]</scope>
    <source>
        <strain evidence="7 8">CCM 7213</strain>
    </source>
</reference>
<evidence type="ECO:0000256" key="3">
    <source>
        <dbReference type="ARBA" id="ARBA00023235"/>
    </source>
</evidence>
<protein>
    <recommendedName>
        <fullName evidence="2">Aldose 1-epimerase</fullName>
    </recommendedName>
    <alternativeName>
        <fullName evidence="6">Galactose mutarotase</fullName>
    </alternativeName>
    <alternativeName>
        <fullName evidence="5">Type-1 mutarotase</fullName>
    </alternativeName>
</protein>
<evidence type="ECO:0000313" key="8">
    <source>
        <dbReference type="Proteomes" id="UP000005413"/>
    </source>
</evidence>
<dbReference type="GO" id="GO:0006006">
    <property type="term" value="P:glucose metabolic process"/>
    <property type="evidence" value="ECO:0007669"/>
    <property type="project" value="TreeGrafter"/>
</dbReference>
<organism evidence="7 8">
    <name type="scientific">Staphylococcus simiae CCM 7213 = CCUG 51256</name>
    <dbReference type="NCBI Taxonomy" id="911238"/>
    <lineage>
        <taxon>Bacteria</taxon>
        <taxon>Bacillati</taxon>
        <taxon>Bacillota</taxon>
        <taxon>Bacilli</taxon>
        <taxon>Bacillales</taxon>
        <taxon>Staphylococcaceae</taxon>
        <taxon>Staphylococcus</taxon>
    </lineage>
</organism>
<dbReference type="RefSeq" id="WP_002462742.1">
    <property type="nucleotide sequence ID" value="NZ_AEUN01000322.1"/>
</dbReference>
<comment type="caution">
    <text evidence="7">The sequence shown here is derived from an EMBL/GenBank/DDBJ whole genome shotgun (WGS) entry which is preliminary data.</text>
</comment>
<name>G5JHH5_9STAP</name>
<dbReference type="GO" id="GO:0004034">
    <property type="term" value="F:aldose 1-epimerase activity"/>
    <property type="evidence" value="ECO:0007669"/>
    <property type="project" value="TreeGrafter"/>
</dbReference>
<dbReference type="CDD" id="cd09019">
    <property type="entry name" value="galactose_mutarotase_like"/>
    <property type="match status" value="1"/>
</dbReference>
<dbReference type="EMBL" id="AEUN01000322">
    <property type="protein sequence ID" value="EHJ08362.1"/>
    <property type="molecule type" value="Genomic_DNA"/>
</dbReference>
<dbReference type="Pfam" id="PF01263">
    <property type="entry name" value="Aldose_epim"/>
    <property type="match status" value="1"/>
</dbReference>
<dbReference type="PROSITE" id="PS00545">
    <property type="entry name" value="ALDOSE_1_EPIMERASE"/>
    <property type="match status" value="1"/>
</dbReference>
<evidence type="ECO:0000256" key="5">
    <source>
        <dbReference type="ARBA" id="ARBA00032300"/>
    </source>
</evidence>
<gene>
    <name evidence="7" type="ORF">SS7213T_04520</name>
</gene>
<evidence type="ECO:0000313" key="7">
    <source>
        <dbReference type="EMBL" id="EHJ08362.1"/>
    </source>
</evidence>
<dbReference type="InterPro" id="IPR008183">
    <property type="entry name" value="Aldose_1/G6P_1-epimerase"/>
</dbReference>
<dbReference type="Proteomes" id="UP000005413">
    <property type="component" value="Unassembled WGS sequence"/>
</dbReference>
<dbReference type="InterPro" id="IPR018052">
    <property type="entry name" value="Ald1_epimerase_CS"/>
</dbReference>
<keyword evidence="8" id="KW-1185">Reference proteome</keyword>
<dbReference type="InterPro" id="IPR014718">
    <property type="entry name" value="GH-type_carb-bd"/>
</dbReference>
<accession>G5JHH5</accession>
<dbReference type="PANTHER" id="PTHR10091">
    <property type="entry name" value="ALDOSE-1-EPIMERASE"/>
    <property type="match status" value="1"/>
</dbReference>
<dbReference type="GO" id="GO:0030246">
    <property type="term" value="F:carbohydrate binding"/>
    <property type="evidence" value="ECO:0007669"/>
    <property type="project" value="InterPro"/>
</dbReference>
<keyword evidence="3" id="KW-0413">Isomerase</keyword>
<dbReference type="InterPro" id="IPR011013">
    <property type="entry name" value="Gal_mutarotase_sf_dom"/>
</dbReference>
<dbReference type="GO" id="GO:0005737">
    <property type="term" value="C:cytoplasm"/>
    <property type="evidence" value="ECO:0007669"/>
    <property type="project" value="TreeGrafter"/>
</dbReference>